<dbReference type="VEuPathDB" id="VectorBase:GAUT051598"/>
<dbReference type="Proteomes" id="UP000078200">
    <property type="component" value="Unassembled WGS sequence"/>
</dbReference>
<dbReference type="EnsemblMetazoa" id="GAUT051598-RA">
    <property type="protein sequence ID" value="GAUT051598-PA"/>
    <property type="gene ID" value="GAUT051598"/>
</dbReference>
<name>A0A1A9VYA2_GLOAU</name>
<reference evidence="1" key="1">
    <citation type="submission" date="2020-05" db="UniProtKB">
        <authorList>
            <consortium name="EnsemblMetazoa"/>
        </authorList>
    </citation>
    <scope>IDENTIFICATION</scope>
    <source>
        <strain evidence="1">TTRI</strain>
    </source>
</reference>
<dbReference type="AlphaFoldDB" id="A0A1A9VYA2"/>
<accession>A0A1A9VYA2</accession>
<organism evidence="1 2">
    <name type="scientific">Glossina austeni</name>
    <name type="common">Savannah tsetse fly</name>
    <dbReference type="NCBI Taxonomy" id="7395"/>
    <lineage>
        <taxon>Eukaryota</taxon>
        <taxon>Metazoa</taxon>
        <taxon>Ecdysozoa</taxon>
        <taxon>Arthropoda</taxon>
        <taxon>Hexapoda</taxon>
        <taxon>Insecta</taxon>
        <taxon>Pterygota</taxon>
        <taxon>Neoptera</taxon>
        <taxon>Endopterygota</taxon>
        <taxon>Diptera</taxon>
        <taxon>Brachycera</taxon>
        <taxon>Muscomorpha</taxon>
        <taxon>Hippoboscoidea</taxon>
        <taxon>Glossinidae</taxon>
        <taxon>Glossina</taxon>
    </lineage>
</organism>
<sequence length="111" mass="12576">MSATCGSATATQHTAPKLRNFESFKQQLPASEIFNSVEIASYIHLFGIDSLLPELRTISRTSFVKQRPWHTSDQKQRTNKGEIEKEFIILALPSSSSLPDYQLAIRYNSKM</sequence>
<protein>
    <submittedName>
        <fullName evidence="1">Uncharacterized protein</fullName>
    </submittedName>
</protein>
<keyword evidence="2" id="KW-1185">Reference proteome</keyword>
<evidence type="ECO:0000313" key="2">
    <source>
        <dbReference type="Proteomes" id="UP000078200"/>
    </source>
</evidence>
<proteinExistence type="predicted"/>
<evidence type="ECO:0000313" key="1">
    <source>
        <dbReference type="EnsemblMetazoa" id="GAUT051598-PA"/>
    </source>
</evidence>